<keyword evidence="3" id="KW-1185">Reference proteome</keyword>
<name>A0A2T7BHR4_9BACT</name>
<sequence>MTGPFAVPNFVTVKTPVHMLYHLLLIVHIAGFLLMAGTTLATCILFFPVRRHPAKATAVLPVIHSLSIALPIGAPLLLLSGTGLLWLTGGAFLAQRWMLVKLVLVALLPLNGFTIGLAQEKKLKANINARTLRHMHWFYASQLLIFISILVLAVFKFQ</sequence>
<evidence type="ECO:0000313" key="2">
    <source>
        <dbReference type="EMBL" id="PUZ25812.1"/>
    </source>
</evidence>
<organism evidence="2 3">
    <name type="scientific">Chitinophaga parva</name>
    <dbReference type="NCBI Taxonomy" id="2169414"/>
    <lineage>
        <taxon>Bacteria</taxon>
        <taxon>Pseudomonadati</taxon>
        <taxon>Bacteroidota</taxon>
        <taxon>Chitinophagia</taxon>
        <taxon>Chitinophagales</taxon>
        <taxon>Chitinophagaceae</taxon>
        <taxon>Chitinophaga</taxon>
    </lineage>
</organism>
<gene>
    <name evidence="2" type="ORF">DCC81_16265</name>
</gene>
<comment type="caution">
    <text evidence="2">The sequence shown here is derived from an EMBL/GenBank/DDBJ whole genome shotgun (WGS) entry which is preliminary data.</text>
</comment>
<dbReference type="EMBL" id="QCYK01000002">
    <property type="protein sequence ID" value="PUZ25812.1"/>
    <property type="molecule type" value="Genomic_DNA"/>
</dbReference>
<proteinExistence type="predicted"/>
<reference evidence="2 3" key="1">
    <citation type="submission" date="2018-04" db="EMBL/GenBank/DDBJ databases">
        <title>Chitinophaga fuyangensis sp. nov., isolated from soil in a chemical factory.</title>
        <authorList>
            <person name="Chen K."/>
        </authorList>
    </citation>
    <scope>NUCLEOTIDE SEQUENCE [LARGE SCALE GENOMIC DNA]</scope>
    <source>
        <strain evidence="2 3">LY-1</strain>
    </source>
</reference>
<feature type="transmembrane region" description="Helical" evidence="1">
    <location>
        <begin position="98"/>
        <end position="117"/>
    </location>
</feature>
<feature type="transmembrane region" description="Helical" evidence="1">
    <location>
        <begin position="20"/>
        <end position="47"/>
    </location>
</feature>
<accession>A0A2T7BHR4</accession>
<keyword evidence="1" id="KW-0472">Membrane</keyword>
<evidence type="ECO:0000313" key="3">
    <source>
        <dbReference type="Proteomes" id="UP000244450"/>
    </source>
</evidence>
<feature type="transmembrane region" description="Helical" evidence="1">
    <location>
        <begin position="137"/>
        <end position="155"/>
    </location>
</feature>
<protein>
    <recommendedName>
        <fullName evidence="4">DUF2269 domain-containing protein</fullName>
    </recommendedName>
</protein>
<evidence type="ECO:0008006" key="4">
    <source>
        <dbReference type="Google" id="ProtNLM"/>
    </source>
</evidence>
<evidence type="ECO:0000256" key="1">
    <source>
        <dbReference type="SAM" id="Phobius"/>
    </source>
</evidence>
<dbReference type="Proteomes" id="UP000244450">
    <property type="component" value="Unassembled WGS sequence"/>
</dbReference>
<feature type="transmembrane region" description="Helical" evidence="1">
    <location>
        <begin position="59"/>
        <end position="78"/>
    </location>
</feature>
<keyword evidence="1" id="KW-1133">Transmembrane helix</keyword>
<keyword evidence="1" id="KW-0812">Transmembrane</keyword>
<dbReference type="AlphaFoldDB" id="A0A2T7BHR4"/>